<dbReference type="Pfam" id="PF03466">
    <property type="entry name" value="LysR_substrate"/>
    <property type="match status" value="1"/>
</dbReference>
<name>A0A9X3IGK3_9GAMM</name>
<evidence type="ECO:0000313" key="6">
    <source>
        <dbReference type="EMBL" id="MCX5468008.1"/>
    </source>
</evidence>
<dbReference type="SUPFAM" id="SSF53850">
    <property type="entry name" value="Periplasmic binding protein-like II"/>
    <property type="match status" value="1"/>
</dbReference>
<dbReference type="Gene3D" id="1.10.10.10">
    <property type="entry name" value="Winged helix-like DNA-binding domain superfamily/Winged helix DNA-binding domain"/>
    <property type="match status" value="1"/>
</dbReference>
<evidence type="ECO:0000256" key="2">
    <source>
        <dbReference type="ARBA" id="ARBA00023015"/>
    </source>
</evidence>
<dbReference type="Proteomes" id="UP001146019">
    <property type="component" value="Unassembled WGS sequence"/>
</dbReference>
<keyword evidence="3" id="KW-0238">DNA-binding</keyword>
<comment type="caution">
    <text evidence="6">The sequence shown here is derived from an EMBL/GenBank/DDBJ whole genome shotgun (WGS) entry which is preliminary data.</text>
</comment>
<evidence type="ECO:0000256" key="3">
    <source>
        <dbReference type="ARBA" id="ARBA00023125"/>
    </source>
</evidence>
<comment type="similarity">
    <text evidence="1">Belongs to the LysR transcriptional regulatory family.</text>
</comment>
<dbReference type="GO" id="GO:0003677">
    <property type="term" value="F:DNA binding"/>
    <property type="evidence" value="ECO:0007669"/>
    <property type="project" value="UniProtKB-KW"/>
</dbReference>
<evidence type="ECO:0000313" key="7">
    <source>
        <dbReference type="Proteomes" id="UP001146019"/>
    </source>
</evidence>
<dbReference type="FunFam" id="1.10.10.10:FF:000001">
    <property type="entry name" value="LysR family transcriptional regulator"/>
    <property type="match status" value="1"/>
</dbReference>
<dbReference type="AlphaFoldDB" id="A0A9X3IGK3"/>
<dbReference type="GO" id="GO:0003700">
    <property type="term" value="F:DNA-binding transcription factor activity"/>
    <property type="evidence" value="ECO:0007669"/>
    <property type="project" value="InterPro"/>
</dbReference>
<gene>
    <name evidence="6" type="primary">catM</name>
    <name evidence="6" type="ORF">OSH00_09645</name>
</gene>
<dbReference type="InterPro" id="IPR054949">
    <property type="entry name" value="HTH_CatM"/>
</dbReference>
<dbReference type="InterPro" id="IPR036388">
    <property type="entry name" value="WH-like_DNA-bd_sf"/>
</dbReference>
<dbReference type="Gene3D" id="3.40.190.10">
    <property type="entry name" value="Periplasmic binding protein-like II"/>
    <property type="match status" value="2"/>
</dbReference>
<dbReference type="PRINTS" id="PR00039">
    <property type="entry name" value="HTHLYSR"/>
</dbReference>
<evidence type="ECO:0000259" key="5">
    <source>
        <dbReference type="PROSITE" id="PS50931"/>
    </source>
</evidence>
<dbReference type="InterPro" id="IPR005119">
    <property type="entry name" value="LysR_subst-bd"/>
</dbReference>
<dbReference type="SUPFAM" id="SSF46785">
    <property type="entry name" value="Winged helix' DNA-binding domain"/>
    <property type="match status" value="1"/>
</dbReference>
<sequence length="310" mass="35150">MELRHLRYFVTVVEEQSITKAAEKLCIAQPPLSRQIQKLEEELGILLFERGSRPVRTTDAGQFFYQHAVQILTHTAQATSMAKRISSINMIIRIGYVSSLLYALLPQIIYLFRHNNPDIQVELIEYGTKDQIEALKLGKIDLGFGRLRISDPAIKRILLRKEKLKLAIHKNHHLTEYVHIGIYLSQIIDESIFSYPATQKPNFSTLIQSIFTELGLVPKNMIEVREIHMALGLVSSGEGVCIIPESASDIGMKNLVYIPILDMEAYSPISLAVRNMDQSPYLSKVLECVKQVFEEEGIAFQFEGYQGNTA</sequence>
<feature type="domain" description="HTH lysR-type" evidence="5">
    <location>
        <begin position="1"/>
        <end position="58"/>
    </location>
</feature>
<dbReference type="PROSITE" id="PS50931">
    <property type="entry name" value="HTH_LYSR"/>
    <property type="match status" value="1"/>
</dbReference>
<keyword evidence="2" id="KW-0805">Transcription regulation</keyword>
<dbReference type="RefSeq" id="WP_266130242.1">
    <property type="nucleotide sequence ID" value="NZ_JAPKMY010000004.1"/>
</dbReference>
<keyword evidence="7" id="KW-1185">Reference proteome</keyword>
<dbReference type="InterPro" id="IPR000847">
    <property type="entry name" value="LysR_HTH_N"/>
</dbReference>
<dbReference type="EMBL" id="JAPKMY010000004">
    <property type="protein sequence ID" value="MCX5468008.1"/>
    <property type="molecule type" value="Genomic_DNA"/>
</dbReference>
<reference evidence="6" key="1">
    <citation type="submission" date="2022-11" db="EMBL/GenBank/DDBJ databases">
        <title>Biodiversity and phylogenetic relationships of bacteria.</title>
        <authorList>
            <person name="Machado R.A.R."/>
            <person name="Bhat A."/>
            <person name="Loulou A."/>
            <person name="Kallel S."/>
        </authorList>
    </citation>
    <scope>NUCLEOTIDE SEQUENCE</scope>
    <source>
        <strain evidence="6">A-IN1</strain>
    </source>
</reference>
<accession>A0A9X3IGK3</accession>
<dbReference type="NCBIfam" id="NF040710">
    <property type="entry name" value="benzoate_CatM"/>
    <property type="match status" value="1"/>
</dbReference>
<protein>
    <submittedName>
        <fullName evidence="6">Cis,cis-muconate-binding transcription regulator CatM</fullName>
    </submittedName>
</protein>
<evidence type="ECO:0000256" key="4">
    <source>
        <dbReference type="ARBA" id="ARBA00023163"/>
    </source>
</evidence>
<proteinExistence type="inferred from homology"/>
<dbReference type="Pfam" id="PF00126">
    <property type="entry name" value="HTH_1"/>
    <property type="match status" value="1"/>
</dbReference>
<dbReference type="PANTHER" id="PTHR30346">
    <property type="entry name" value="TRANSCRIPTIONAL DUAL REGULATOR HCAR-RELATED"/>
    <property type="match status" value="1"/>
</dbReference>
<dbReference type="GO" id="GO:0032993">
    <property type="term" value="C:protein-DNA complex"/>
    <property type="evidence" value="ECO:0007669"/>
    <property type="project" value="TreeGrafter"/>
</dbReference>
<evidence type="ECO:0000256" key="1">
    <source>
        <dbReference type="ARBA" id="ARBA00009437"/>
    </source>
</evidence>
<dbReference type="InterPro" id="IPR036390">
    <property type="entry name" value="WH_DNA-bd_sf"/>
</dbReference>
<organism evidence="6 7">
    <name type="scientific">Acinetobacter nematophilus</name>
    <dbReference type="NCBI Taxonomy" id="2994642"/>
    <lineage>
        <taxon>Bacteria</taxon>
        <taxon>Pseudomonadati</taxon>
        <taxon>Pseudomonadota</taxon>
        <taxon>Gammaproteobacteria</taxon>
        <taxon>Moraxellales</taxon>
        <taxon>Moraxellaceae</taxon>
        <taxon>Acinetobacter</taxon>
    </lineage>
</organism>
<dbReference type="PANTHER" id="PTHR30346:SF17">
    <property type="entry name" value="LYSR FAMILY TRANSCRIPTIONAL REGULATOR"/>
    <property type="match status" value="1"/>
</dbReference>
<keyword evidence="4" id="KW-0804">Transcription</keyword>